<dbReference type="PROSITE" id="PS51007">
    <property type="entry name" value="CYTC"/>
    <property type="match status" value="1"/>
</dbReference>
<dbReference type="GO" id="GO:0046872">
    <property type="term" value="F:metal ion binding"/>
    <property type="evidence" value="ECO:0007669"/>
    <property type="project" value="UniProtKB-KW"/>
</dbReference>
<dbReference type="InterPro" id="IPR036909">
    <property type="entry name" value="Cyt_c-like_dom_sf"/>
</dbReference>
<evidence type="ECO:0000256" key="1">
    <source>
        <dbReference type="ARBA" id="ARBA00022617"/>
    </source>
</evidence>
<keyword evidence="5" id="KW-0732">Signal</keyword>
<keyword evidence="1 4" id="KW-0349">Heme</keyword>
<dbReference type="AlphaFoldDB" id="A0A323UXS5"/>
<comment type="caution">
    <text evidence="7">The sequence shown here is derived from an EMBL/GenBank/DDBJ whole genome shotgun (WGS) entry which is preliminary data.</text>
</comment>
<evidence type="ECO:0000313" key="7">
    <source>
        <dbReference type="EMBL" id="PZA17051.1"/>
    </source>
</evidence>
<keyword evidence="3 4" id="KW-0408">Iron</keyword>
<sequence>MNPTQTHPAPPRPMHMLLLTLMLGVSLPALAANQAPPIPPQVDTSSLPAIGKAWDASNPLRGNAAALDIGRSAYNQSCARCHGPDADGSRAPAPDLRRIGRSCNRVADAALKQRCTEDADYYFRQSVLKGKIKLGIEHMPAWEGVLDPQVLWSIRSYVETAGKR</sequence>
<evidence type="ECO:0000256" key="5">
    <source>
        <dbReference type="SAM" id="SignalP"/>
    </source>
</evidence>
<proteinExistence type="predicted"/>
<dbReference type="Gene3D" id="1.10.760.10">
    <property type="entry name" value="Cytochrome c-like domain"/>
    <property type="match status" value="1"/>
</dbReference>
<evidence type="ECO:0000313" key="8">
    <source>
        <dbReference type="Proteomes" id="UP000248259"/>
    </source>
</evidence>
<dbReference type="GO" id="GO:0020037">
    <property type="term" value="F:heme binding"/>
    <property type="evidence" value="ECO:0007669"/>
    <property type="project" value="InterPro"/>
</dbReference>
<evidence type="ECO:0000256" key="3">
    <source>
        <dbReference type="ARBA" id="ARBA00023004"/>
    </source>
</evidence>
<feature type="chain" id="PRO_5016375174" evidence="5">
    <location>
        <begin position="32"/>
        <end position="164"/>
    </location>
</feature>
<evidence type="ECO:0000256" key="4">
    <source>
        <dbReference type="PROSITE-ProRule" id="PRU00433"/>
    </source>
</evidence>
<dbReference type="SUPFAM" id="SSF46626">
    <property type="entry name" value="Cytochrome c"/>
    <property type="match status" value="1"/>
</dbReference>
<dbReference type="OrthoDB" id="9797504at2"/>
<feature type="signal peptide" evidence="5">
    <location>
        <begin position="1"/>
        <end position="31"/>
    </location>
</feature>
<evidence type="ECO:0000259" key="6">
    <source>
        <dbReference type="PROSITE" id="PS51007"/>
    </source>
</evidence>
<gene>
    <name evidence="7" type="ORF">DNK49_07355</name>
</gene>
<dbReference type="EMBL" id="QKOE01000004">
    <property type="protein sequence ID" value="PZA17051.1"/>
    <property type="molecule type" value="Genomic_DNA"/>
</dbReference>
<dbReference type="Pfam" id="PF13442">
    <property type="entry name" value="Cytochrome_CBB3"/>
    <property type="match status" value="1"/>
</dbReference>
<protein>
    <submittedName>
        <fullName evidence="7">Cytochrome C</fullName>
    </submittedName>
</protein>
<dbReference type="Proteomes" id="UP000248259">
    <property type="component" value="Unassembled WGS sequence"/>
</dbReference>
<feature type="domain" description="Cytochrome c" evidence="6">
    <location>
        <begin position="65"/>
        <end position="162"/>
    </location>
</feature>
<dbReference type="InterPro" id="IPR009056">
    <property type="entry name" value="Cyt_c-like_dom"/>
</dbReference>
<dbReference type="RefSeq" id="WP_110523696.1">
    <property type="nucleotide sequence ID" value="NZ_QKOE01000004.1"/>
</dbReference>
<accession>A0A323UXS5</accession>
<keyword evidence="8" id="KW-1185">Reference proteome</keyword>
<organism evidence="7 8">
    <name type="scientific">Parazoarcus communis SWub3 = DSM 12120</name>
    <dbReference type="NCBI Taxonomy" id="1121029"/>
    <lineage>
        <taxon>Bacteria</taxon>
        <taxon>Pseudomonadati</taxon>
        <taxon>Pseudomonadota</taxon>
        <taxon>Betaproteobacteria</taxon>
        <taxon>Rhodocyclales</taxon>
        <taxon>Zoogloeaceae</taxon>
        <taxon>Parazoarcus</taxon>
    </lineage>
</organism>
<keyword evidence="2 4" id="KW-0479">Metal-binding</keyword>
<evidence type="ECO:0000256" key="2">
    <source>
        <dbReference type="ARBA" id="ARBA00022723"/>
    </source>
</evidence>
<dbReference type="GO" id="GO:0009055">
    <property type="term" value="F:electron transfer activity"/>
    <property type="evidence" value="ECO:0007669"/>
    <property type="project" value="InterPro"/>
</dbReference>
<name>A0A323UXS5_9RHOO</name>
<reference evidence="7 8" key="1">
    <citation type="submission" date="2018-06" db="EMBL/GenBank/DDBJ databases">
        <title>Azoarcus communis strain SWub3 genome.</title>
        <authorList>
            <person name="Zorraquino Salvo V."/>
            <person name="Toubiana D."/>
            <person name="Blumwald E."/>
        </authorList>
    </citation>
    <scope>NUCLEOTIDE SEQUENCE [LARGE SCALE GENOMIC DNA]</scope>
    <source>
        <strain evidence="7 8">SWub3</strain>
    </source>
</reference>